<proteinExistence type="predicted"/>
<keyword evidence="3" id="KW-1185">Reference proteome</keyword>
<sequence length="313" mass="36185">MPIINRHISSLEKIKCNVEEAKQVAASHDFSIVEIESNFGTESQLQKTFSCFKKKDPEGQDTVLLSVNGIKYVSKAQSELDRLRVPAIESLINCLQKRFSSFDNQDFFKHLFWIDPANWTDLTTENEFLEWCYTYFKVPLEYQNFEVCKLKSEWKDFKYTVNYFFDGVGARNMWQQIFQHRKEQFPNICKLAEIILCIGPSNGVVEAGFSHLNSMLLDRRLCLNHGSMADLLLIKINDLVWTEKEKGLIINSAVDKFLSSKRRKRQIDHDDSIPSTSSSSMGEVSLCALSKDTYIKQHINIKMHNDAGCYCLF</sequence>
<feature type="domain" description="HAT C-terminal dimerisation" evidence="1">
    <location>
        <begin position="179"/>
        <end position="235"/>
    </location>
</feature>
<dbReference type="PANTHER" id="PTHR46880:SF9">
    <property type="entry name" value="ZINC FINGER PROTEIN 862"/>
    <property type="match status" value="1"/>
</dbReference>
<organism evidence="2 3">
    <name type="scientific">Patella caerulea</name>
    <name type="common">Rayed Mediterranean limpet</name>
    <dbReference type="NCBI Taxonomy" id="87958"/>
    <lineage>
        <taxon>Eukaryota</taxon>
        <taxon>Metazoa</taxon>
        <taxon>Spiralia</taxon>
        <taxon>Lophotrochozoa</taxon>
        <taxon>Mollusca</taxon>
        <taxon>Gastropoda</taxon>
        <taxon>Patellogastropoda</taxon>
        <taxon>Patelloidea</taxon>
        <taxon>Patellidae</taxon>
        <taxon>Patella</taxon>
    </lineage>
</organism>
<evidence type="ECO:0000259" key="1">
    <source>
        <dbReference type="Pfam" id="PF05699"/>
    </source>
</evidence>
<dbReference type="AlphaFoldDB" id="A0AAN8K6E0"/>
<name>A0AAN8K6E0_PATCE</name>
<dbReference type="GO" id="GO:0046983">
    <property type="term" value="F:protein dimerization activity"/>
    <property type="evidence" value="ECO:0007669"/>
    <property type="project" value="InterPro"/>
</dbReference>
<dbReference type="SUPFAM" id="SSF53098">
    <property type="entry name" value="Ribonuclease H-like"/>
    <property type="match status" value="1"/>
</dbReference>
<gene>
    <name evidence="2" type="ORF">SNE40_005922</name>
</gene>
<reference evidence="2 3" key="1">
    <citation type="submission" date="2024-01" db="EMBL/GenBank/DDBJ databases">
        <title>The genome of the rayed Mediterranean limpet Patella caerulea (Linnaeus, 1758).</title>
        <authorList>
            <person name="Anh-Thu Weber A."/>
            <person name="Halstead-Nussloch G."/>
        </authorList>
    </citation>
    <scope>NUCLEOTIDE SEQUENCE [LARGE SCALE GENOMIC DNA]</scope>
    <source>
        <strain evidence="2">AATW-2023a</strain>
        <tissue evidence="2">Whole specimen</tissue>
    </source>
</reference>
<comment type="caution">
    <text evidence="2">The sequence shown here is derived from an EMBL/GenBank/DDBJ whole genome shotgun (WGS) entry which is preliminary data.</text>
</comment>
<dbReference type="InterPro" id="IPR008906">
    <property type="entry name" value="HATC_C_dom"/>
</dbReference>
<evidence type="ECO:0000313" key="2">
    <source>
        <dbReference type="EMBL" id="KAK6186633.1"/>
    </source>
</evidence>
<protein>
    <recommendedName>
        <fullName evidence="1">HAT C-terminal dimerisation domain-containing protein</fullName>
    </recommendedName>
</protein>
<dbReference type="EMBL" id="JAZGQO010000005">
    <property type="protein sequence ID" value="KAK6186633.1"/>
    <property type="molecule type" value="Genomic_DNA"/>
</dbReference>
<dbReference type="PANTHER" id="PTHR46880">
    <property type="entry name" value="RAS-ASSOCIATING DOMAIN-CONTAINING PROTEIN"/>
    <property type="match status" value="1"/>
</dbReference>
<dbReference type="InterPro" id="IPR012337">
    <property type="entry name" value="RNaseH-like_sf"/>
</dbReference>
<evidence type="ECO:0000313" key="3">
    <source>
        <dbReference type="Proteomes" id="UP001347796"/>
    </source>
</evidence>
<accession>A0AAN8K6E0</accession>
<dbReference type="Proteomes" id="UP001347796">
    <property type="component" value="Unassembled WGS sequence"/>
</dbReference>
<dbReference type="Pfam" id="PF05699">
    <property type="entry name" value="Dimer_Tnp_hAT"/>
    <property type="match status" value="1"/>
</dbReference>